<accession>A0A2B7Y028</accession>
<protein>
    <submittedName>
        <fullName evidence="1">Uncharacterized protein</fullName>
    </submittedName>
</protein>
<dbReference type="OrthoDB" id="5366687at2759"/>
<keyword evidence="2" id="KW-1185">Reference proteome</keyword>
<dbReference type="AlphaFoldDB" id="A0A2B7Y028"/>
<dbReference type="Proteomes" id="UP000223968">
    <property type="component" value="Unassembled WGS sequence"/>
</dbReference>
<reference evidence="1 2" key="1">
    <citation type="submission" date="2017-10" db="EMBL/GenBank/DDBJ databases">
        <title>Comparative genomics in systemic dimorphic fungi from Ajellomycetaceae.</title>
        <authorList>
            <person name="Munoz J.F."/>
            <person name="Mcewen J.G."/>
            <person name="Clay O.K."/>
            <person name="Cuomo C.A."/>
        </authorList>
    </citation>
    <scope>NUCLEOTIDE SEQUENCE [LARGE SCALE GENOMIC DNA]</scope>
    <source>
        <strain evidence="1 2">UAMH5409</strain>
    </source>
</reference>
<organism evidence="1 2">
    <name type="scientific">Helicocarpus griseus UAMH5409</name>
    <dbReference type="NCBI Taxonomy" id="1447875"/>
    <lineage>
        <taxon>Eukaryota</taxon>
        <taxon>Fungi</taxon>
        <taxon>Dikarya</taxon>
        <taxon>Ascomycota</taxon>
        <taxon>Pezizomycotina</taxon>
        <taxon>Eurotiomycetes</taxon>
        <taxon>Eurotiomycetidae</taxon>
        <taxon>Onygenales</taxon>
        <taxon>Ajellomycetaceae</taxon>
        <taxon>Helicocarpus</taxon>
    </lineage>
</organism>
<sequence>MADQEEIRLRGLDAEAVRILGLLQASTSKQQIEHYVGQARRVVQTANAIPIVQHPARFQQHIKVTSSLQRVAYHDPDSGGVRDIAEWCLQRWLRLQQLQSDTWEVYKGLGQAWLFKSQIFLARIHQIEASTKGKGKDDEGALHSPNHVEARATLVPATEHFSRAASVLERKGAANGELLALCAEAFMSLGNISYSRTNETYFVQAVQYLRKASKIPGYRLPPHMQQ</sequence>
<evidence type="ECO:0000313" key="2">
    <source>
        <dbReference type="Proteomes" id="UP000223968"/>
    </source>
</evidence>
<name>A0A2B7Y028_9EURO</name>
<evidence type="ECO:0000313" key="1">
    <source>
        <dbReference type="EMBL" id="PGH14222.1"/>
    </source>
</evidence>
<dbReference type="STRING" id="1447875.A0A2B7Y028"/>
<gene>
    <name evidence="1" type="ORF">AJ79_03195</name>
</gene>
<proteinExistence type="predicted"/>
<dbReference type="EMBL" id="PDNB01000037">
    <property type="protein sequence ID" value="PGH14222.1"/>
    <property type="molecule type" value="Genomic_DNA"/>
</dbReference>
<comment type="caution">
    <text evidence="1">The sequence shown here is derived from an EMBL/GenBank/DDBJ whole genome shotgun (WGS) entry which is preliminary data.</text>
</comment>